<dbReference type="InParanoid" id="A0A2K2DJP8"/>
<evidence type="ECO:0000313" key="2">
    <source>
        <dbReference type="EnsemblPlants" id="PNT74500"/>
    </source>
</evidence>
<reference evidence="1" key="2">
    <citation type="submission" date="2017-06" db="EMBL/GenBank/DDBJ databases">
        <title>WGS assembly of Brachypodium distachyon.</title>
        <authorList>
            <consortium name="The International Brachypodium Initiative"/>
            <person name="Lucas S."/>
            <person name="Harmon-Smith M."/>
            <person name="Lail K."/>
            <person name="Tice H."/>
            <person name="Grimwood J."/>
            <person name="Bruce D."/>
            <person name="Barry K."/>
            <person name="Shu S."/>
            <person name="Lindquist E."/>
            <person name="Wang M."/>
            <person name="Pitluck S."/>
            <person name="Vogel J.P."/>
            <person name="Garvin D.F."/>
            <person name="Mockler T.C."/>
            <person name="Schmutz J."/>
            <person name="Rokhsar D."/>
            <person name="Bevan M.W."/>
        </authorList>
    </citation>
    <scope>NUCLEOTIDE SEQUENCE</scope>
    <source>
        <strain evidence="1">Bd21</strain>
    </source>
</reference>
<dbReference type="EMBL" id="CM000880">
    <property type="protein sequence ID" value="PNT74500.1"/>
    <property type="molecule type" value="Genomic_DNA"/>
</dbReference>
<keyword evidence="3" id="KW-1185">Reference proteome</keyword>
<gene>
    <name evidence="1" type="ORF">BRADI_1g15795v3</name>
</gene>
<name>A0A2K2DJP8_BRADI</name>
<organism evidence="1">
    <name type="scientific">Brachypodium distachyon</name>
    <name type="common">Purple false brome</name>
    <name type="synonym">Trachynia distachya</name>
    <dbReference type="NCBI Taxonomy" id="15368"/>
    <lineage>
        <taxon>Eukaryota</taxon>
        <taxon>Viridiplantae</taxon>
        <taxon>Streptophyta</taxon>
        <taxon>Embryophyta</taxon>
        <taxon>Tracheophyta</taxon>
        <taxon>Spermatophyta</taxon>
        <taxon>Magnoliopsida</taxon>
        <taxon>Liliopsida</taxon>
        <taxon>Poales</taxon>
        <taxon>Poaceae</taxon>
        <taxon>BOP clade</taxon>
        <taxon>Pooideae</taxon>
        <taxon>Stipodae</taxon>
        <taxon>Brachypodieae</taxon>
        <taxon>Brachypodium</taxon>
    </lineage>
</organism>
<dbReference type="Proteomes" id="UP000008810">
    <property type="component" value="Chromosome 1"/>
</dbReference>
<reference evidence="1 2" key="1">
    <citation type="journal article" date="2010" name="Nature">
        <title>Genome sequencing and analysis of the model grass Brachypodium distachyon.</title>
        <authorList>
            <consortium name="International Brachypodium Initiative"/>
        </authorList>
    </citation>
    <scope>NUCLEOTIDE SEQUENCE [LARGE SCALE GENOMIC DNA]</scope>
    <source>
        <strain evidence="1 2">Bd21</strain>
    </source>
</reference>
<reference evidence="2" key="3">
    <citation type="submission" date="2018-08" db="UniProtKB">
        <authorList>
            <consortium name="EnsemblPlants"/>
        </authorList>
    </citation>
    <scope>IDENTIFICATION</scope>
    <source>
        <strain evidence="2">cv. Bd21</strain>
    </source>
</reference>
<sequence length="116" mass="12892">MRHRYVGDRPSTRSSALLAGLPSFPSCGRAKLERHGNRMRDETARAAFLLEHPLWGTAGRGSLFSDGKRDRVCCAPSTICIMMVTDFLSRICVATRGWLAGCKGKKKRSDIDHGWI</sequence>
<protein>
    <submittedName>
        <fullName evidence="1 2">Uncharacterized protein</fullName>
    </submittedName>
</protein>
<accession>A0A2K2DJP8</accession>
<evidence type="ECO:0000313" key="1">
    <source>
        <dbReference type="EMBL" id="PNT74500.1"/>
    </source>
</evidence>
<dbReference type="Gramene" id="PNT74500">
    <property type="protein sequence ID" value="PNT74500"/>
    <property type="gene ID" value="BRADI_1g15795v3"/>
</dbReference>
<dbReference type="EnsemblPlants" id="PNT74500">
    <property type="protein sequence ID" value="PNT74500"/>
    <property type="gene ID" value="BRADI_1g15795v3"/>
</dbReference>
<proteinExistence type="predicted"/>
<evidence type="ECO:0000313" key="3">
    <source>
        <dbReference type="Proteomes" id="UP000008810"/>
    </source>
</evidence>
<dbReference type="AlphaFoldDB" id="A0A2K2DJP8"/>